<dbReference type="Proteomes" id="UP000093111">
    <property type="component" value="Unassembled WGS sequence"/>
</dbReference>
<keyword evidence="4" id="KW-0812">Transmembrane</keyword>
<dbReference type="InterPro" id="IPR009057">
    <property type="entry name" value="Homeodomain-like_sf"/>
</dbReference>
<evidence type="ECO:0000256" key="2">
    <source>
        <dbReference type="ARBA" id="ARBA00023125"/>
    </source>
</evidence>
<organism evidence="6 7">
    <name type="scientific">Pararhizobium polonicum</name>
    <dbReference type="NCBI Taxonomy" id="1612624"/>
    <lineage>
        <taxon>Bacteria</taxon>
        <taxon>Pseudomonadati</taxon>
        <taxon>Pseudomonadota</taxon>
        <taxon>Alphaproteobacteria</taxon>
        <taxon>Hyphomicrobiales</taxon>
        <taxon>Rhizobiaceae</taxon>
        <taxon>Rhizobium/Agrobacterium group</taxon>
        <taxon>Pararhizobium</taxon>
    </lineage>
</organism>
<dbReference type="Gene3D" id="1.10.10.60">
    <property type="entry name" value="Homeodomain-like"/>
    <property type="match status" value="1"/>
</dbReference>
<feature type="transmembrane region" description="Helical" evidence="4">
    <location>
        <begin position="34"/>
        <end position="54"/>
    </location>
</feature>
<keyword evidence="2" id="KW-0238">DNA-binding</keyword>
<reference evidence="6 7" key="1">
    <citation type="journal article" date="2016" name="Syst. Appl. Microbiol.">
        <title>Pararhizobium polonicum sp. nov. isolated from tumors on stone fruit rootstocks.</title>
        <authorList>
            <person name="Pulawska J."/>
            <person name="Kuzmanovic N."/>
            <person name="Willems A."/>
            <person name="Pothier J.F."/>
        </authorList>
    </citation>
    <scope>NUCLEOTIDE SEQUENCE [LARGE SCALE GENOMIC DNA]</scope>
    <source>
        <strain evidence="6 7">F5.1</strain>
    </source>
</reference>
<dbReference type="GO" id="GO:0043565">
    <property type="term" value="F:sequence-specific DNA binding"/>
    <property type="evidence" value="ECO:0007669"/>
    <property type="project" value="InterPro"/>
</dbReference>
<feature type="transmembrane region" description="Helical" evidence="4">
    <location>
        <begin position="186"/>
        <end position="206"/>
    </location>
</feature>
<keyword evidence="3" id="KW-0804">Transcription</keyword>
<dbReference type="PANTHER" id="PTHR43280">
    <property type="entry name" value="ARAC-FAMILY TRANSCRIPTIONAL REGULATOR"/>
    <property type="match status" value="1"/>
</dbReference>
<proteinExistence type="predicted"/>
<feature type="transmembrane region" description="Helical" evidence="4">
    <location>
        <begin position="116"/>
        <end position="133"/>
    </location>
</feature>
<dbReference type="EMBL" id="LGLV01000017">
    <property type="protein sequence ID" value="OBZ92945.1"/>
    <property type="molecule type" value="Genomic_DNA"/>
</dbReference>
<dbReference type="AlphaFoldDB" id="A0A1C7NVA6"/>
<comment type="caution">
    <text evidence="6">The sequence shown here is derived from an EMBL/GenBank/DDBJ whole genome shotgun (WGS) entry which is preliminary data.</text>
</comment>
<evidence type="ECO:0000313" key="7">
    <source>
        <dbReference type="Proteomes" id="UP000093111"/>
    </source>
</evidence>
<dbReference type="PATRIC" id="fig|1612624.7.peg.2675"/>
<feature type="transmembrane region" description="Helical" evidence="4">
    <location>
        <begin position="60"/>
        <end position="81"/>
    </location>
</feature>
<protein>
    <submittedName>
        <fullName evidence="6">AraC family transcriptional regulator</fullName>
    </submittedName>
</protein>
<keyword evidence="7" id="KW-1185">Reference proteome</keyword>
<dbReference type="SUPFAM" id="SSF46689">
    <property type="entry name" value="Homeodomain-like"/>
    <property type="match status" value="1"/>
</dbReference>
<keyword evidence="1" id="KW-0805">Transcription regulation</keyword>
<keyword evidence="4" id="KW-1133">Transmembrane helix</keyword>
<dbReference type="SMART" id="SM00342">
    <property type="entry name" value="HTH_ARAC"/>
    <property type="match status" value="1"/>
</dbReference>
<dbReference type="GO" id="GO:0003700">
    <property type="term" value="F:DNA-binding transcription factor activity"/>
    <property type="evidence" value="ECO:0007669"/>
    <property type="project" value="InterPro"/>
</dbReference>
<feature type="transmembrane region" description="Helical" evidence="4">
    <location>
        <begin position="154"/>
        <end position="174"/>
    </location>
</feature>
<dbReference type="PROSITE" id="PS01124">
    <property type="entry name" value="HTH_ARAC_FAMILY_2"/>
    <property type="match status" value="1"/>
</dbReference>
<dbReference type="InterPro" id="IPR018060">
    <property type="entry name" value="HTH_AraC"/>
</dbReference>
<dbReference type="Pfam" id="PF12833">
    <property type="entry name" value="HTH_18"/>
    <property type="match status" value="1"/>
</dbReference>
<dbReference type="RefSeq" id="WP_068957633.1">
    <property type="nucleotide sequence ID" value="NZ_LGLV01000017.1"/>
</dbReference>
<evidence type="ECO:0000256" key="1">
    <source>
        <dbReference type="ARBA" id="ARBA00023015"/>
    </source>
</evidence>
<dbReference type="PANTHER" id="PTHR43280:SF29">
    <property type="entry name" value="ARAC-FAMILY TRANSCRIPTIONAL REGULATOR"/>
    <property type="match status" value="1"/>
</dbReference>
<evidence type="ECO:0000313" key="6">
    <source>
        <dbReference type="EMBL" id="OBZ92945.1"/>
    </source>
</evidence>
<accession>A0A1C7NVA6</accession>
<feature type="transmembrane region" description="Helical" evidence="4">
    <location>
        <begin position="6"/>
        <end position="22"/>
    </location>
</feature>
<dbReference type="OrthoDB" id="345413at2"/>
<keyword evidence="4" id="KW-0472">Membrane</keyword>
<sequence length="342" mass="36893">MPFVPLPFVVAILLLVLFAAVVRRDDGARANRPFLALILLSVFQSLLSGLRWGYGVQEVMYLAPVGAAIVPPLAYAGVTALVRRSGKPLLQRLGLHAVPALVVIVLMAVWREAIDAALVLIAVGYAVAILLLMRPGADALRLAPFEGAVPAYRAILFAALALLFSAAIDTFVSLDLAWTHGAYTRPVIAIGNLAALIILSVAAAAASKSHTPVETDDAASGPDLAEDRETIAAVEALMQTRRVYRDADLNLDRLARKLGIPARQISAAINRATGKNVSQYVNEHRIGEACGLLAETEKPVTEIMFEVGFQTKSNFNREFRRVTEMTPLEWREKKAKPSSIAI</sequence>
<feature type="transmembrane region" description="Helical" evidence="4">
    <location>
        <begin position="93"/>
        <end position="110"/>
    </location>
</feature>
<evidence type="ECO:0000256" key="4">
    <source>
        <dbReference type="SAM" id="Phobius"/>
    </source>
</evidence>
<dbReference type="STRING" id="1612624.ADU59_24865"/>
<evidence type="ECO:0000259" key="5">
    <source>
        <dbReference type="PROSITE" id="PS01124"/>
    </source>
</evidence>
<feature type="domain" description="HTH araC/xylS-type" evidence="5">
    <location>
        <begin position="228"/>
        <end position="333"/>
    </location>
</feature>
<name>A0A1C7NVA6_9HYPH</name>
<evidence type="ECO:0000256" key="3">
    <source>
        <dbReference type="ARBA" id="ARBA00023163"/>
    </source>
</evidence>
<gene>
    <name evidence="6" type="ORF">ADU59_24865</name>
</gene>